<dbReference type="GO" id="GO:0016787">
    <property type="term" value="F:hydrolase activity"/>
    <property type="evidence" value="ECO:0007669"/>
    <property type="project" value="UniProtKB-KW"/>
</dbReference>
<comment type="catalytic activity">
    <reaction evidence="1">
        <text>ATP + H2O = ADP + phosphate + H(+)</text>
        <dbReference type="Rhea" id="RHEA:13065"/>
        <dbReference type="ChEBI" id="CHEBI:15377"/>
        <dbReference type="ChEBI" id="CHEBI:15378"/>
        <dbReference type="ChEBI" id="CHEBI:30616"/>
        <dbReference type="ChEBI" id="CHEBI:43474"/>
        <dbReference type="ChEBI" id="CHEBI:456216"/>
        <dbReference type="EC" id="5.6.2.3"/>
    </reaction>
</comment>
<reference evidence="4" key="1">
    <citation type="submission" date="2020-06" db="EMBL/GenBank/DDBJ databases">
        <authorList>
            <person name="Li T."/>
            <person name="Hu X."/>
            <person name="Zhang T."/>
            <person name="Song X."/>
            <person name="Zhang H."/>
            <person name="Dai N."/>
            <person name="Sheng W."/>
            <person name="Hou X."/>
            <person name="Wei L."/>
        </authorList>
    </citation>
    <scope>NUCLEOTIDE SEQUENCE</scope>
    <source>
        <strain evidence="4">G01</strain>
        <tissue evidence="4">Leaf</tissue>
    </source>
</reference>
<dbReference type="InterPro" id="IPR010285">
    <property type="entry name" value="DNA_helicase_pif1-like_DEAD"/>
</dbReference>
<comment type="caution">
    <text evidence="4">The sequence shown here is derived from an EMBL/GenBank/DDBJ whole genome shotgun (WGS) entry which is preliminary data.</text>
</comment>
<accession>A0AAW2K0P4</accession>
<dbReference type="Pfam" id="PF21530">
    <property type="entry name" value="Pif1_2B_dom"/>
    <property type="match status" value="1"/>
</dbReference>
<gene>
    <name evidence="4" type="ORF">Sangu_3148300</name>
</gene>
<evidence type="ECO:0000313" key="4">
    <source>
        <dbReference type="EMBL" id="KAL0299913.1"/>
    </source>
</evidence>
<evidence type="ECO:0000259" key="3">
    <source>
        <dbReference type="Pfam" id="PF21530"/>
    </source>
</evidence>
<dbReference type="SUPFAM" id="SSF52540">
    <property type="entry name" value="P-loop containing nucleoside triphosphate hydrolases"/>
    <property type="match status" value="1"/>
</dbReference>
<dbReference type="PANTHER" id="PTHR10492:SF94">
    <property type="entry name" value="ATP-DEPENDENT DNA HELICASE"/>
    <property type="match status" value="1"/>
</dbReference>
<dbReference type="PANTHER" id="PTHR10492">
    <property type="match status" value="1"/>
</dbReference>
<dbReference type="Gene3D" id="3.40.50.300">
    <property type="entry name" value="P-loop containing nucleotide triphosphate hydrolases"/>
    <property type="match status" value="1"/>
</dbReference>
<dbReference type="EMBL" id="JACGWK010000433">
    <property type="protein sequence ID" value="KAL0299913.1"/>
    <property type="molecule type" value="Genomic_DNA"/>
</dbReference>
<evidence type="ECO:0000256" key="1">
    <source>
        <dbReference type="RuleBase" id="RU363044"/>
    </source>
</evidence>
<dbReference type="GO" id="GO:0043139">
    <property type="term" value="F:5'-3' DNA helicase activity"/>
    <property type="evidence" value="ECO:0007669"/>
    <property type="project" value="UniProtKB-EC"/>
</dbReference>
<feature type="domain" description="DNA helicase Pif1-like 2B" evidence="3">
    <location>
        <begin position="260"/>
        <end position="299"/>
    </location>
</feature>
<organism evidence="4">
    <name type="scientific">Sesamum angustifolium</name>
    <dbReference type="NCBI Taxonomy" id="2727405"/>
    <lineage>
        <taxon>Eukaryota</taxon>
        <taxon>Viridiplantae</taxon>
        <taxon>Streptophyta</taxon>
        <taxon>Embryophyta</taxon>
        <taxon>Tracheophyta</taxon>
        <taxon>Spermatophyta</taxon>
        <taxon>Magnoliopsida</taxon>
        <taxon>eudicotyledons</taxon>
        <taxon>Gunneridae</taxon>
        <taxon>Pentapetalae</taxon>
        <taxon>asterids</taxon>
        <taxon>lamiids</taxon>
        <taxon>Lamiales</taxon>
        <taxon>Pedaliaceae</taxon>
        <taxon>Sesamum</taxon>
    </lineage>
</organism>
<feature type="domain" description="DNA helicase Pif1-like DEAD-box helicase" evidence="2">
    <location>
        <begin position="2"/>
        <end position="159"/>
    </location>
</feature>
<sequence>MILDVIQKGKSGIFFIDDPGGTRKIFLYRALLAHLRSKNLIAIATATATSGVAAAIMPGGRTAHSRFKISIDANKSSECTMSKQSGAAELLRRSKLFTWDEAPVAKRWAIENVDKLLKDVMGNDQDFGGKVVVFGGDFRQVLPVVPKATIHQTISASLVRVGNGEEPTDTEGNIRIPEEMIVKYDNEEDSIKRLIRAIFPSLNTRAHSVDYMTGRAILAAKNEHVDRLNETLISLFPNEEKIFNSFDEAVDDTHNYYEEEFLNSLTPNGLPPHKLILKKNCPIILLRNLDPSNGLCNGNKNGLQRIQG</sequence>
<keyword evidence="1" id="KW-0233">DNA recombination</keyword>
<keyword evidence="1" id="KW-0378">Hydrolase</keyword>
<keyword evidence="1" id="KW-0234">DNA repair</keyword>
<name>A0AAW2K0P4_9LAMI</name>
<keyword evidence="1" id="KW-0227">DNA damage</keyword>
<proteinExistence type="inferred from homology"/>
<dbReference type="GO" id="GO:0000723">
    <property type="term" value="P:telomere maintenance"/>
    <property type="evidence" value="ECO:0007669"/>
    <property type="project" value="InterPro"/>
</dbReference>
<dbReference type="EC" id="5.6.2.3" evidence="1"/>
<keyword evidence="1" id="KW-0347">Helicase</keyword>
<dbReference type="GO" id="GO:0006281">
    <property type="term" value="P:DNA repair"/>
    <property type="evidence" value="ECO:0007669"/>
    <property type="project" value="UniProtKB-KW"/>
</dbReference>
<dbReference type="InterPro" id="IPR027417">
    <property type="entry name" value="P-loop_NTPase"/>
</dbReference>
<comment type="similarity">
    <text evidence="1">Belongs to the helicase family.</text>
</comment>
<dbReference type="GO" id="GO:0005524">
    <property type="term" value="F:ATP binding"/>
    <property type="evidence" value="ECO:0007669"/>
    <property type="project" value="UniProtKB-KW"/>
</dbReference>
<dbReference type="AlphaFoldDB" id="A0AAW2K0P4"/>
<dbReference type="InterPro" id="IPR049163">
    <property type="entry name" value="Pif1-like_2B_dom"/>
</dbReference>
<protein>
    <recommendedName>
        <fullName evidence="1">ATP-dependent DNA helicase</fullName>
        <ecNumber evidence="1">5.6.2.3</ecNumber>
    </recommendedName>
</protein>
<dbReference type="GO" id="GO:0006310">
    <property type="term" value="P:DNA recombination"/>
    <property type="evidence" value="ECO:0007669"/>
    <property type="project" value="UniProtKB-KW"/>
</dbReference>
<keyword evidence="1" id="KW-0067">ATP-binding</keyword>
<comment type="cofactor">
    <cofactor evidence="1">
        <name>Mg(2+)</name>
        <dbReference type="ChEBI" id="CHEBI:18420"/>
    </cofactor>
</comment>
<keyword evidence="1" id="KW-0547">Nucleotide-binding</keyword>
<dbReference type="Pfam" id="PF05970">
    <property type="entry name" value="PIF1"/>
    <property type="match status" value="1"/>
</dbReference>
<reference evidence="4" key="2">
    <citation type="journal article" date="2024" name="Plant">
        <title>Genomic evolution and insights into agronomic trait innovations of Sesamum species.</title>
        <authorList>
            <person name="Miao H."/>
            <person name="Wang L."/>
            <person name="Qu L."/>
            <person name="Liu H."/>
            <person name="Sun Y."/>
            <person name="Le M."/>
            <person name="Wang Q."/>
            <person name="Wei S."/>
            <person name="Zheng Y."/>
            <person name="Lin W."/>
            <person name="Duan Y."/>
            <person name="Cao H."/>
            <person name="Xiong S."/>
            <person name="Wang X."/>
            <person name="Wei L."/>
            <person name="Li C."/>
            <person name="Ma Q."/>
            <person name="Ju M."/>
            <person name="Zhao R."/>
            <person name="Li G."/>
            <person name="Mu C."/>
            <person name="Tian Q."/>
            <person name="Mei H."/>
            <person name="Zhang T."/>
            <person name="Gao T."/>
            <person name="Zhang H."/>
        </authorList>
    </citation>
    <scope>NUCLEOTIDE SEQUENCE</scope>
    <source>
        <strain evidence="4">G01</strain>
    </source>
</reference>
<evidence type="ECO:0000259" key="2">
    <source>
        <dbReference type="Pfam" id="PF05970"/>
    </source>
</evidence>